<evidence type="ECO:0000313" key="3">
    <source>
        <dbReference type="Proteomes" id="UP001432027"/>
    </source>
</evidence>
<protein>
    <submittedName>
        <fullName evidence="1">Uncharacterized protein</fullName>
    </submittedName>
</protein>
<accession>A0AAV5TYK1</accession>
<proteinExistence type="predicted"/>
<keyword evidence="3" id="KW-1185">Reference proteome</keyword>
<name>A0AAV5TYK1_9BILA</name>
<dbReference type="EMBL" id="BTSX01000032">
    <property type="protein sequence ID" value="GMT08193.1"/>
    <property type="molecule type" value="Genomic_DNA"/>
</dbReference>
<feature type="non-terminal residue" evidence="1">
    <location>
        <position position="1"/>
    </location>
</feature>
<organism evidence="1 3">
    <name type="scientific">Pristionchus entomophagus</name>
    <dbReference type="NCBI Taxonomy" id="358040"/>
    <lineage>
        <taxon>Eukaryota</taxon>
        <taxon>Metazoa</taxon>
        <taxon>Ecdysozoa</taxon>
        <taxon>Nematoda</taxon>
        <taxon>Chromadorea</taxon>
        <taxon>Rhabditida</taxon>
        <taxon>Rhabditina</taxon>
        <taxon>Diplogasteromorpha</taxon>
        <taxon>Diplogasteroidea</taxon>
        <taxon>Neodiplogasteridae</taxon>
        <taxon>Pristionchus</taxon>
    </lineage>
</organism>
<dbReference type="Proteomes" id="UP001432027">
    <property type="component" value="Unassembled WGS sequence"/>
</dbReference>
<gene>
    <name evidence="1" type="ORF">PENTCL1PPCAC_21466</name>
    <name evidence="2" type="ORF">PENTCL1PPCAC_30367</name>
</gene>
<dbReference type="AlphaFoldDB" id="A0AAV5TYK1"/>
<comment type="caution">
    <text evidence="1">The sequence shown here is derived from an EMBL/GenBank/DDBJ whole genome shotgun (WGS) entry which is preliminary data.</text>
</comment>
<sequence>ECRSCRDITLDRLANCPETGFNCDETESLSAAVLTPADSCTCQSLMCANKGWSLAVNGTIVDKVRCKGGEWFSSGLRVPSFVCAKADAGIPAMPPAVKPCKTFTAA</sequence>
<evidence type="ECO:0000313" key="2">
    <source>
        <dbReference type="EMBL" id="GMT08193.1"/>
    </source>
</evidence>
<evidence type="ECO:0000313" key="1">
    <source>
        <dbReference type="EMBL" id="GMS99291.1"/>
    </source>
</evidence>
<reference evidence="1" key="1">
    <citation type="submission" date="2023-10" db="EMBL/GenBank/DDBJ databases">
        <title>Genome assembly of Pristionchus species.</title>
        <authorList>
            <person name="Yoshida K."/>
            <person name="Sommer R.J."/>
        </authorList>
    </citation>
    <scope>NUCLEOTIDE SEQUENCE</scope>
    <source>
        <strain evidence="1">RS0144</strain>
    </source>
</reference>
<dbReference type="EMBL" id="BTSX01000005">
    <property type="protein sequence ID" value="GMS99291.1"/>
    <property type="molecule type" value="Genomic_DNA"/>
</dbReference>
<feature type="non-terminal residue" evidence="1">
    <location>
        <position position="106"/>
    </location>
</feature>